<evidence type="ECO:0000256" key="2">
    <source>
        <dbReference type="ARBA" id="ARBA00022737"/>
    </source>
</evidence>
<keyword evidence="4 5" id="KW-0862">Zinc</keyword>
<evidence type="ECO:0000313" key="8">
    <source>
        <dbReference type="EMBL" id="CEM28871.1"/>
    </source>
</evidence>
<dbReference type="Pfam" id="PF00642">
    <property type="entry name" value="zf-CCCH"/>
    <property type="match status" value="1"/>
</dbReference>
<reference evidence="8" key="1">
    <citation type="submission" date="2014-11" db="EMBL/GenBank/DDBJ databases">
        <authorList>
            <person name="Otto D Thomas"/>
            <person name="Naeem Raeece"/>
        </authorList>
    </citation>
    <scope>NUCLEOTIDE SEQUENCE</scope>
</reference>
<dbReference type="PhylomeDB" id="A0A0G4GHB5"/>
<feature type="region of interest" description="Disordered" evidence="6">
    <location>
        <begin position="1"/>
        <end position="21"/>
    </location>
</feature>
<accession>A0A0G4GHB5</accession>
<evidence type="ECO:0000256" key="3">
    <source>
        <dbReference type="ARBA" id="ARBA00022771"/>
    </source>
</evidence>
<name>A0A0G4GHB5_9ALVE</name>
<feature type="zinc finger region" description="C3H1-type" evidence="5">
    <location>
        <begin position="30"/>
        <end position="57"/>
    </location>
</feature>
<dbReference type="InterPro" id="IPR000571">
    <property type="entry name" value="Znf_CCCH"/>
</dbReference>
<keyword evidence="2" id="KW-0677">Repeat</keyword>
<dbReference type="Pfam" id="PF14608">
    <property type="entry name" value="zf-CCCH_2"/>
    <property type="match status" value="2"/>
</dbReference>
<dbReference type="AlphaFoldDB" id="A0A0G4GHB5"/>
<feature type="domain" description="C3H1-type" evidence="7">
    <location>
        <begin position="101"/>
        <end position="128"/>
    </location>
</feature>
<keyword evidence="3 5" id="KW-0863">Zinc-finger</keyword>
<sequence>MRPGGGGEGSVDGGSASGSARPRGVVPDQFYRIKMCPFLASGFCRKGENCNYAHTETELRSGPALTKTKLCDAFLRGACRLRGEQCRYAHGEGDLRATDDYFKTGICKYWLHGKCPLGDKCRHAHGAHELRPRKYRYTELEKRARKENLDLSSLIEDARAQRWSSNEAQPVELSSLPEPRGGTGSRQTQTATAGGGPSGELGGGAGGSAAASAPPPGLGVS</sequence>
<evidence type="ECO:0000256" key="4">
    <source>
        <dbReference type="ARBA" id="ARBA00022833"/>
    </source>
</evidence>
<dbReference type="InterPro" id="IPR045877">
    <property type="entry name" value="ZFP36-like"/>
</dbReference>
<feature type="region of interest" description="Disordered" evidence="6">
    <location>
        <begin position="161"/>
        <end position="221"/>
    </location>
</feature>
<feature type="zinc finger region" description="C3H1-type" evidence="5">
    <location>
        <begin position="101"/>
        <end position="128"/>
    </location>
</feature>
<keyword evidence="1 5" id="KW-0479">Metal-binding</keyword>
<feature type="compositionally biased region" description="Gly residues" evidence="6">
    <location>
        <begin position="193"/>
        <end position="207"/>
    </location>
</feature>
<dbReference type="VEuPathDB" id="CryptoDB:Cvel_21852"/>
<dbReference type="GO" id="GO:0008270">
    <property type="term" value="F:zinc ion binding"/>
    <property type="evidence" value="ECO:0007669"/>
    <property type="project" value="UniProtKB-KW"/>
</dbReference>
<dbReference type="EMBL" id="CDMZ01001201">
    <property type="protein sequence ID" value="CEM28871.1"/>
    <property type="molecule type" value="Genomic_DNA"/>
</dbReference>
<organism evidence="8">
    <name type="scientific">Chromera velia CCMP2878</name>
    <dbReference type="NCBI Taxonomy" id="1169474"/>
    <lineage>
        <taxon>Eukaryota</taxon>
        <taxon>Sar</taxon>
        <taxon>Alveolata</taxon>
        <taxon>Colpodellida</taxon>
        <taxon>Chromeraceae</taxon>
        <taxon>Chromera</taxon>
    </lineage>
</organism>
<evidence type="ECO:0000259" key="7">
    <source>
        <dbReference type="PROSITE" id="PS50103"/>
    </source>
</evidence>
<feature type="domain" description="C3H1-type" evidence="7">
    <location>
        <begin position="65"/>
        <end position="93"/>
    </location>
</feature>
<feature type="compositionally biased region" description="Gly residues" evidence="6">
    <location>
        <begin position="1"/>
        <end position="16"/>
    </location>
</feature>
<proteinExistence type="predicted"/>
<dbReference type="PANTHER" id="PTHR12547">
    <property type="entry name" value="CCCH ZINC FINGER/TIS11-RELATED"/>
    <property type="match status" value="1"/>
</dbReference>
<evidence type="ECO:0000256" key="1">
    <source>
        <dbReference type="ARBA" id="ARBA00022723"/>
    </source>
</evidence>
<dbReference type="Gene3D" id="4.10.1000.10">
    <property type="entry name" value="Zinc finger, CCCH-type"/>
    <property type="match status" value="3"/>
</dbReference>
<evidence type="ECO:0000256" key="5">
    <source>
        <dbReference type="PROSITE-ProRule" id="PRU00723"/>
    </source>
</evidence>
<feature type="zinc finger region" description="C3H1-type" evidence="5">
    <location>
        <begin position="65"/>
        <end position="93"/>
    </location>
</feature>
<dbReference type="InterPro" id="IPR036855">
    <property type="entry name" value="Znf_CCCH_sf"/>
</dbReference>
<dbReference type="PROSITE" id="PS50103">
    <property type="entry name" value="ZF_C3H1"/>
    <property type="match status" value="3"/>
</dbReference>
<dbReference type="SMART" id="SM00356">
    <property type="entry name" value="ZnF_C3H1"/>
    <property type="match status" value="3"/>
</dbReference>
<protein>
    <recommendedName>
        <fullName evidence="7">C3H1-type domain-containing protein</fullName>
    </recommendedName>
</protein>
<dbReference type="SUPFAM" id="SSF90229">
    <property type="entry name" value="CCCH zinc finger"/>
    <property type="match status" value="3"/>
</dbReference>
<evidence type="ECO:0000256" key="6">
    <source>
        <dbReference type="SAM" id="MobiDB-lite"/>
    </source>
</evidence>
<gene>
    <name evidence="8" type="ORF">Cvel_21852</name>
</gene>
<feature type="domain" description="C3H1-type" evidence="7">
    <location>
        <begin position="30"/>
        <end position="57"/>
    </location>
</feature>
<dbReference type="GO" id="GO:0003729">
    <property type="term" value="F:mRNA binding"/>
    <property type="evidence" value="ECO:0007669"/>
    <property type="project" value="InterPro"/>
</dbReference>